<evidence type="ECO:0000256" key="6">
    <source>
        <dbReference type="ARBA" id="ARBA00022490"/>
    </source>
</evidence>
<organism evidence="9 10">
    <name type="scientific">Polyrhizophydium stewartii</name>
    <dbReference type="NCBI Taxonomy" id="2732419"/>
    <lineage>
        <taxon>Eukaryota</taxon>
        <taxon>Fungi</taxon>
        <taxon>Fungi incertae sedis</taxon>
        <taxon>Chytridiomycota</taxon>
        <taxon>Chytridiomycota incertae sedis</taxon>
        <taxon>Chytridiomycetes</taxon>
        <taxon>Rhizophydiales</taxon>
        <taxon>Rhizophydiales incertae sedis</taxon>
        <taxon>Polyrhizophydium</taxon>
    </lineage>
</organism>
<comment type="subcellular location">
    <subcellularLocation>
        <location evidence="2">Cytoplasm</location>
    </subcellularLocation>
    <subcellularLocation>
        <location evidence="1">Nucleus</location>
    </subcellularLocation>
</comment>
<reference evidence="9 10" key="1">
    <citation type="submission" date="2023-09" db="EMBL/GenBank/DDBJ databases">
        <title>Pangenome analysis of Batrachochytrium dendrobatidis and related Chytrids.</title>
        <authorList>
            <person name="Yacoub M.N."/>
            <person name="Stajich J.E."/>
            <person name="James T.Y."/>
        </authorList>
    </citation>
    <scope>NUCLEOTIDE SEQUENCE [LARGE SCALE GENOMIC DNA]</scope>
    <source>
        <strain evidence="9 10">JEL0888</strain>
    </source>
</reference>
<feature type="domain" description="Essential protein Yae1 N-terminal" evidence="8">
    <location>
        <begin position="33"/>
        <end position="71"/>
    </location>
</feature>
<evidence type="ECO:0000256" key="7">
    <source>
        <dbReference type="ARBA" id="ARBA00023242"/>
    </source>
</evidence>
<evidence type="ECO:0000259" key="8">
    <source>
        <dbReference type="Pfam" id="PF09811"/>
    </source>
</evidence>
<comment type="caution">
    <text evidence="9">The sequence shown here is derived from an EMBL/GenBank/DDBJ whole genome shotgun (WGS) entry which is preliminary data.</text>
</comment>
<keyword evidence="10" id="KW-1185">Reference proteome</keyword>
<dbReference type="PANTHER" id="PTHR18829">
    <property type="entry name" value="PROTEIN YAE1 HOMOLOG"/>
    <property type="match status" value="1"/>
</dbReference>
<evidence type="ECO:0000256" key="1">
    <source>
        <dbReference type="ARBA" id="ARBA00004123"/>
    </source>
</evidence>
<dbReference type="Proteomes" id="UP001527925">
    <property type="component" value="Unassembled WGS sequence"/>
</dbReference>
<evidence type="ECO:0000256" key="5">
    <source>
        <dbReference type="ARBA" id="ARBA00018400"/>
    </source>
</evidence>
<evidence type="ECO:0000256" key="3">
    <source>
        <dbReference type="ARBA" id="ARBA00007096"/>
    </source>
</evidence>
<evidence type="ECO:0000256" key="2">
    <source>
        <dbReference type="ARBA" id="ARBA00004496"/>
    </source>
</evidence>
<dbReference type="InterPro" id="IPR019191">
    <property type="entry name" value="Essential_protein_Yae1_N"/>
</dbReference>
<dbReference type="InterPro" id="IPR038881">
    <property type="entry name" value="Yae1-like"/>
</dbReference>
<sequence>MDDVWGDADDVDFDRQMAERNWNRLQDTHGVAGYKDGVIEGKEAHIQAGFDQGYAQGVHIGHELGRLQGILAYASLVAAKDADVQRRVFKAHPTDEDLRMLRVLYGEIQSVTPDTMFTPDFFKLPVPSALVGDAANAAAAPTDLLQQQIEPDPTADIAFHEHTVHFKDKLLAALAPLVHDSILVAVGLS</sequence>
<accession>A0ABR4NKH4</accession>
<dbReference type="PANTHER" id="PTHR18829:SF0">
    <property type="entry name" value="PROTEIN YAE1 HOMOLOG"/>
    <property type="match status" value="1"/>
</dbReference>
<dbReference type="EMBL" id="JADGIZ020000001">
    <property type="protein sequence ID" value="KAL2920027.1"/>
    <property type="molecule type" value="Genomic_DNA"/>
</dbReference>
<dbReference type="Pfam" id="PF09811">
    <property type="entry name" value="Yae1_N"/>
    <property type="match status" value="1"/>
</dbReference>
<evidence type="ECO:0000256" key="4">
    <source>
        <dbReference type="ARBA" id="ARBA00017286"/>
    </source>
</evidence>
<keyword evidence="7" id="KW-0539">Nucleus</keyword>
<evidence type="ECO:0000313" key="9">
    <source>
        <dbReference type="EMBL" id="KAL2920027.1"/>
    </source>
</evidence>
<evidence type="ECO:0000313" key="10">
    <source>
        <dbReference type="Proteomes" id="UP001527925"/>
    </source>
</evidence>
<protein>
    <recommendedName>
        <fullName evidence="5">Protein YAE1</fullName>
    </recommendedName>
    <alternativeName>
        <fullName evidence="4">Protein yae1</fullName>
    </alternativeName>
</protein>
<name>A0ABR4NKH4_9FUNG</name>
<comment type="similarity">
    <text evidence="3">Belongs to the YAE1 family.</text>
</comment>
<gene>
    <name evidence="9" type="ORF">HK105_200093</name>
</gene>
<proteinExistence type="inferred from homology"/>
<keyword evidence="6" id="KW-0963">Cytoplasm</keyword>